<dbReference type="GO" id="GO:0004364">
    <property type="term" value="F:glutathione transferase activity"/>
    <property type="evidence" value="ECO:0000318"/>
    <property type="project" value="GO_Central"/>
</dbReference>
<dbReference type="Proteomes" id="UP000008311">
    <property type="component" value="Unassembled WGS sequence"/>
</dbReference>
<keyword evidence="2" id="KW-0808">Transferase</keyword>
<evidence type="ECO:0000313" key="2">
    <source>
        <dbReference type="EMBL" id="EEF28584.1"/>
    </source>
</evidence>
<sequence>MITISTGQIVPAANKLFTAEEEERDEEIHEQMIPIENELKRLENLVGDHIILLGGDRLGHLDIVAYISFSEFLISREVTQIDLIDVEKFPAIAQWMGMLDMMSTITLYCRPSEDEHVAYIRARIEAAKSAAK</sequence>
<dbReference type="InterPro" id="IPR010987">
    <property type="entry name" value="Glutathione-S-Trfase_C-like"/>
</dbReference>
<keyword evidence="3" id="KW-1185">Reference proteome</keyword>
<dbReference type="AlphaFoldDB" id="B9T6C8"/>
<dbReference type="EMBL" id="EQ974600">
    <property type="protein sequence ID" value="EEF28584.1"/>
    <property type="molecule type" value="Genomic_DNA"/>
</dbReference>
<dbReference type="PROSITE" id="PS50405">
    <property type="entry name" value="GST_CTER"/>
    <property type="match status" value="1"/>
</dbReference>
<protein>
    <submittedName>
        <fullName evidence="2">Glutathione transferase, putative</fullName>
    </submittedName>
</protein>
<proteinExistence type="predicted"/>
<dbReference type="eggNOG" id="KOG0406">
    <property type="taxonomic scope" value="Eukaryota"/>
</dbReference>
<dbReference type="GO" id="GO:0005737">
    <property type="term" value="C:cytoplasm"/>
    <property type="evidence" value="ECO:0000318"/>
    <property type="project" value="GO_Central"/>
</dbReference>
<dbReference type="InterPro" id="IPR036282">
    <property type="entry name" value="Glutathione-S-Trfase_C_sf"/>
</dbReference>
<dbReference type="SUPFAM" id="SSF47616">
    <property type="entry name" value="GST C-terminal domain-like"/>
    <property type="match status" value="1"/>
</dbReference>
<accession>B9T6C8</accession>
<feature type="domain" description="GST C-terminal" evidence="1">
    <location>
        <begin position="1"/>
        <end position="120"/>
    </location>
</feature>
<reference evidence="3" key="1">
    <citation type="journal article" date="2010" name="Nat. Biotechnol.">
        <title>Draft genome sequence of the oilseed species Ricinus communis.</title>
        <authorList>
            <person name="Chan A.P."/>
            <person name="Crabtree J."/>
            <person name="Zhao Q."/>
            <person name="Lorenzi H."/>
            <person name="Orvis J."/>
            <person name="Puiu D."/>
            <person name="Melake-Berhan A."/>
            <person name="Jones K.M."/>
            <person name="Redman J."/>
            <person name="Chen G."/>
            <person name="Cahoon E.B."/>
            <person name="Gedil M."/>
            <person name="Stanke M."/>
            <person name="Haas B.J."/>
            <person name="Wortman J.R."/>
            <person name="Fraser-Liggett C.M."/>
            <person name="Ravel J."/>
            <person name="Rabinowicz P.D."/>
        </authorList>
    </citation>
    <scope>NUCLEOTIDE SEQUENCE [LARGE SCALE GENOMIC DNA]</scope>
    <source>
        <strain evidence="3">cv. Hale</strain>
    </source>
</reference>
<organism evidence="2 3">
    <name type="scientific">Ricinus communis</name>
    <name type="common">Castor bean</name>
    <dbReference type="NCBI Taxonomy" id="3988"/>
    <lineage>
        <taxon>Eukaryota</taxon>
        <taxon>Viridiplantae</taxon>
        <taxon>Streptophyta</taxon>
        <taxon>Embryophyta</taxon>
        <taxon>Tracheophyta</taxon>
        <taxon>Spermatophyta</taxon>
        <taxon>Magnoliopsida</taxon>
        <taxon>eudicotyledons</taxon>
        <taxon>Gunneridae</taxon>
        <taxon>Pentapetalae</taxon>
        <taxon>rosids</taxon>
        <taxon>fabids</taxon>
        <taxon>Malpighiales</taxon>
        <taxon>Euphorbiaceae</taxon>
        <taxon>Acalyphoideae</taxon>
        <taxon>Acalypheae</taxon>
        <taxon>Ricinus</taxon>
    </lineage>
</organism>
<dbReference type="GO" id="GO:0006749">
    <property type="term" value="P:glutathione metabolic process"/>
    <property type="evidence" value="ECO:0000318"/>
    <property type="project" value="GO_Central"/>
</dbReference>
<evidence type="ECO:0000313" key="3">
    <source>
        <dbReference type="Proteomes" id="UP000008311"/>
    </source>
</evidence>
<gene>
    <name evidence="2" type="ORF">RCOM_0430570</name>
</gene>
<evidence type="ECO:0000259" key="1">
    <source>
        <dbReference type="PROSITE" id="PS50405"/>
    </source>
</evidence>
<name>B9T6C8_RICCO</name>
<dbReference type="Gene3D" id="1.20.1050.10">
    <property type="match status" value="1"/>
</dbReference>
<dbReference type="InParanoid" id="B9T6C8"/>